<dbReference type="RefSeq" id="WP_177717625.1">
    <property type="nucleotide sequence ID" value="NZ_JACRSQ010000006.1"/>
</dbReference>
<dbReference type="Pfam" id="PF09818">
    <property type="entry name" value="ABC_ATPase"/>
    <property type="match status" value="1"/>
</dbReference>
<dbReference type="InterPro" id="IPR027417">
    <property type="entry name" value="P-loop_NTPase"/>
</dbReference>
<feature type="domain" description="ATPase of the ABC class C-terminal" evidence="1">
    <location>
        <begin position="171"/>
        <end position="434"/>
    </location>
</feature>
<protein>
    <submittedName>
        <fullName evidence="4">ABC-ATPase domain-containing protein</fullName>
    </submittedName>
</protein>
<proteinExistence type="predicted"/>
<dbReference type="Proteomes" id="UP000657006">
    <property type="component" value="Unassembled WGS sequence"/>
</dbReference>
<reference evidence="4" key="1">
    <citation type="submission" date="2020-08" db="EMBL/GenBank/DDBJ databases">
        <title>Genome public.</title>
        <authorList>
            <person name="Liu C."/>
            <person name="Sun Q."/>
        </authorList>
    </citation>
    <scope>NUCLEOTIDE SEQUENCE</scope>
    <source>
        <strain evidence="4">NSJ-32</strain>
    </source>
</reference>
<dbReference type="Pfam" id="PF20446">
    <property type="entry name" value="ABC_N"/>
    <property type="match status" value="1"/>
</dbReference>
<dbReference type="PANTHER" id="PTHR38149:SF1">
    <property type="entry name" value="ATPASE"/>
    <property type="match status" value="1"/>
</dbReference>
<name>A0A926DR34_9FIRM</name>
<evidence type="ECO:0000313" key="5">
    <source>
        <dbReference type="Proteomes" id="UP000657006"/>
    </source>
</evidence>
<dbReference type="InterPro" id="IPR049069">
    <property type="entry name" value="MRB1590-like_C"/>
</dbReference>
<keyword evidence="5" id="KW-1185">Reference proteome</keyword>
<sequence length="565" mass="62196">MKTMQELRTLLTSIDHKSYPAYKALQGAYRYSDFVLSIDHVQGDPFAAPSCVSVLVPMKAAGFPADFLSPSYKRIALQDHLLRLFSKKLDSYAFRAKGSGKSGLLSCSRCGQQILERTSCTITGEGVQLRFEIGFPANGRTINAAELAKILFDFLPVCVHTTLLYGQLDAKAVADVLSLAEDQAYIRHELNRQGLVAFVGNGSILPRESGVSQKPLPGAIPFTSPSSMEISLSLPSGKTIQGMGIPRGITLIVGGGYHGKSTLLKALETGVYNHIRGDGREYVITVSDAMKIRAEDGRSISQMDISLFINHLPGGSDTTAFSTPDASGSTSQAANVMESLESGASVLLLDEDTSATNFMIRDELMQQVIHRDQEPITPFLERARLLYERFGVSIVLVAGSCGAFFHIADTILQLDSYQTYEITQKAKEISAHYPWTPSAPPYTNPCPPRIPCRSPKIAQEDRLKLRIQGTDGIVLGHEAVDLRCVEQLLDAEQTAALGYLFLYACRHLFDGQTPLPSIVRMLYAEIQDRGMAFLVESKWIPNPMALPRPQEFFAFVNRYRGRLFR</sequence>
<dbReference type="InterPro" id="IPR019195">
    <property type="entry name" value="ABC_ATPase_put"/>
</dbReference>
<dbReference type="AlphaFoldDB" id="A0A926DR34"/>
<accession>A0A926DR34</accession>
<evidence type="ECO:0000313" key="4">
    <source>
        <dbReference type="EMBL" id="MBC8543031.1"/>
    </source>
</evidence>
<dbReference type="EMBL" id="JACRSQ010000006">
    <property type="protein sequence ID" value="MBC8543031.1"/>
    <property type="molecule type" value="Genomic_DNA"/>
</dbReference>
<gene>
    <name evidence="4" type="ORF">H8730_05685</name>
</gene>
<feature type="domain" description="ATPase of the ABC class N-terminal" evidence="2">
    <location>
        <begin position="4"/>
        <end position="165"/>
    </location>
</feature>
<evidence type="ECO:0000259" key="2">
    <source>
        <dbReference type="Pfam" id="PF20446"/>
    </source>
</evidence>
<evidence type="ECO:0000259" key="1">
    <source>
        <dbReference type="Pfam" id="PF09818"/>
    </source>
</evidence>
<feature type="domain" description="MRB1590-like C-terminal" evidence="3">
    <location>
        <begin position="464"/>
        <end position="561"/>
    </location>
</feature>
<dbReference type="PANTHER" id="PTHR38149">
    <property type="entry name" value="ATPASE"/>
    <property type="match status" value="1"/>
</dbReference>
<comment type="caution">
    <text evidence="4">The sequence shown here is derived from an EMBL/GenBank/DDBJ whole genome shotgun (WGS) entry which is preliminary data.</text>
</comment>
<dbReference type="InterPro" id="IPR046833">
    <property type="entry name" value="ABC_N"/>
</dbReference>
<evidence type="ECO:0000259" key="3">
    <source>
        <dbReference type="Pfam" id="PF21117"/>
    </source>
</evidence>
<dbReference type="SUPFAM" id="SSF52540">
    <property type="entry name" value="P-loop containing nucleoside triphosphate hydrolases"/>
    <property type="match status" value="1"/>
</dbReference>
<dbReference type="Pfam" id="PF21117">
    <property type="entry name" value="MRB1590_C"/>
    <property type="match status" value="1"/>
</dbReference>
<dbReference type="InterPro" id="IPR046834">
    <property type="entry name" value="ABC_ATPase_C"/>
</dbReference>
<organism evidence="4 5">
    <name type="scientific">Bianquea renquensis</name>
    <dbReference type="NCBI Taxonomy" id="2763661"/>
    <lineage>
        <taxon>Bacteria</taxon>
        <taxon>Bacillati</taxon>
        <taxon>Bacillota</taxon>
        <taxon>Clostridia</taxon>
        <taxon>Eubacteriales</taxon>
        <taxon>Bianqueaceae</taxon>
        <taxon>Bianquea</taxon>
    </lineage>
</organism>